<dbReference type="SUPFAM" id="SSF81901">
    <property type="entry name" value="HCP-like"/>
    <property type="match status" value="1"/>
</dbReference>
<keyword evidence="4" id="KW-1185">Reference proteome</keyword>
<name>A0A015JDP5_RHIIW</name>
<organism evidence="3 4">
    <name type="scientific">Rhizophagus irregularis (strain DAOM 197198w)</name>
    <name type="common">Glomus intraradices</name>
    <dbReference type="NCBI Taxonomy" id="1432141"/>
    <lineage>
        <taxon>Eukaryota</taxon>
        <taxon>Fungi</taxon>
        <taxon>Fungi incertae sedis</taxon>
        <taxon>Mucoromycota</taxon>
        <taxon>Glomeromycotina</taxon>
        <taxon>Glomeromycetes</taxon>
        <taxon>Glomerales</taxon>
        <taxon>Glomeraceae</taxon>
        <taxon>Rhizophagus</taxon>
    </lineage>
</organism>
<evidence type="ECO:0000313" key="4">
    <source>
        <dbReference type="Proteomes" id="UP000022910"/>
    </source>
</evidence>
<accession>A0A015JDP5</accession>
<comment type="caution">
    <text evidence="3">The sequence shown here is derived from an EMBL/GenBank/DDBJ whole genome shotgun (WGS) entry which is preliminary data.</text>
</comment>
<evidence type="ECO:0000313" key="3">
    <source>
        <dbReference type="EMBL" id="EXX53079.1"/>
    </source>
</evidence>
<keyword evidence="1" id="KW-0677">Repeat</keyword>
<dbReference type="InterPro" id="IPR019734">
    <property type="entry name" value="TPR_rpt"/>
</dbReference>
<reference evidence="3 4" key="1">
    <citation type="submission" date="2014-02" db="EMBL/GenBank/DDBJ databases">
        <title>Single nucleus genome sequencing reveals high similarity among nuclei of an endomycorrhizal fungus.</title>
        <authorList>
            <person name="Lin K."/>
            <person name="Geurts R."/>
            <person name="Zhang Z."/>
            <person name="Limpens E."/>
            <person name="Saunders D.G."/>
            <person name="Mu D."/>
            <person name="Pang E."/>
            <person name="Cao H."/>
            <person name="Cha H."/>
            <person name="Lin T."/>
            <person name="Zhou Q."/>
            <person name="Shang Y."/>
            <person name="Li Y."/>
            <person name="Ivanov S."/>
            <person name="Sharma T."/>
            <person name="Velzen R.V."/>
            <person name="Ruijter N.D."/>
            <person name="Aanen D.K."/>
            <person name="Win J."/>
            <person name="Kamoun S."/>
            <person name="Bisseling T."/>
            <person name="Huang S."/>
        </authorList>
    </citation>
    <scope>NUCLEOTIDE SEQUENCE [LARGE SCALE GENOMIC DNA]</scope>
    <source>
        <strain evidence="4">DAOM197198w</strain>
    </source>
</reference>
<dbReference type="Proteomes" id="UP000022910">
    <property type="component" value="Unassembled WGS sequence"/>
</dbReference>
<dbReference type="AlphaFoldDB" id="A0A015JDP5"/>
<dbReference type="Gene3D" id="3.30.40.10">
    <property type="entry name" value="Zinc/RING finger domain, C3HC4 (zinc finger)"/>
    <property type="match status" value="1"/>
</dbReference>
<dbReference type="EMBL" id="JEMT01029097">
    <property type="protein sequence ID" value="EXX53079.1"/>
    <property type="molecule type" value="Genomic_DNA"/>
</dbReference>
<dbReference type="STRING" id="1432141.A0A015JDP5"/>
<dbReference type="InterPro" id="IPR013083">
    <property type="entry name" value="Znf_RING/FYVE/PHD"/>
</dbReference>
<dbReference type="PANTHER" id="PTHR44858:SF1">
    <property type="entry name" value="UDP-N-ACETYLGLUCOSAMINE--PEPTIDE N-ACETYLGLUCOSAMINYLTRANSFERASE SPINDLY-RELATED"/>
    <property type="match status" value="1"/>
</dbReference>
<dbReference type="Gene3D" id="1.25.40.10">
    <property type="entry name" value="Tetratricopeptide repeat domain"/>
    <property type="match status" value="3"/>
</dbReference>
<dbReference type="InterPro" id="IPR011990">
    <property type="entry name" value="TPR-like_helical_dom_sf"/>
</dbReference>
<dbReference type="SMART" id="SM00028">
    <property type="entry name" value="TPR"/>
    <property type="match status" value="4"/>
</dbReference>
<dbReference type="InterPro" id="IPR050498">
    <property type="entry name" value="Ycf3"/>
</dbReference>
<proteinExistence type="predicted"/>
<evidence type="ECO:0000256" key="2">
    <source>
        <dbReference type="ARBA" id="ARBA00022803"/>
    </source>
</evidence>
<dbReference type="PANTHER" id="PTHR44858">
    <property type="entry name" value="TETRATRICOPEPTIDE REPEAT PROTEIN 6"/>
    <property type="match status" value="1"/>
</dbReference>
<keyword evidence="2" id="KW-0802">TPR repeat</keyword>
<protein>
    <recommendedName>
        <fullName evidence="5">TPR-like protein</fullName>
    </recommendedName>
</protein>
<gene>
    <name evidence="3" type="ORF">RirG_247300</name>
</gene>
<evidence type="ECO:0000256" key="1">
    <source>
        <dbReference type="ARBA" id="ARBA00022737"/>
    </source>
</evidence>
<dbReference type="SUPFAM" id="SSF57850">
    <property type="entry name" value="RING/U-box"/>
    <property type="match status" value="1"/>
</dbReference>
<evidence type="ECO:0008006" key="5">
    <source>
        <dbReference type="Google" id="ProtNLM"/>
    </source>
</evidence>
<sequence length="582" mass="68257">MIISNKFSELVLMEYLWSFLEREWINVTNKSILDSQTKFDEVSNKVAKALKSTGSFLNVLAGNEPLALPHILWFGILDLAQYLVQKSTRTSTYGLCYYLEIESLNKAPSSFIQFKAVEILLHLHHNINSQMFSMIDDDFDQYIKKLNENKSTDLSEKFQNQLLFIKEKYLEDLKILSNTIGNERKGKGKGKNIIANEMTCPVSSEPEDQLCILKCQHTLSLNNLKKLKQKICPECREKIEENDIRYLLQNSIYKNLYTKFSKSGHILPPIELENSDQIYDSDDSDNSEADLILIKKKNFMNLIIKLNSNISLSSIFPKFSKKQHPTYQTYIYRCLNNYEQAHLYLNEAINLKPRRPIAYLIRGEILFWQNDYETAVDNFFLALMSHSIFNFTGYSSYYNFALENYNIVLKNDPNNYFCLKSCVYSYEKNREFSKSLKMLDKLLNINKDDSLILCYYGEILCNMIQYNDAILYFTKANIIDPENTHNLNKRAITYYILQEYDKVLLDLDKIIRLDPLNSLAYYLKCLTYYTKKDIDNAKIVFKKYKKLFCSDNNILAKIQLFHLEYLLNKTSSEELNCDAKYI</sequence>
<dbReference type="HOGENOM" id="CLU_031940_0_0_1"/>